<reference evidence="8" key="1">
    <citation type="submission" date="2013-03" db="EMBL/GenBank/DDBJ databases">
        <title>The Genome Sequence of Anopheles dirus WRAIR2.</title>
        <authorList>
            <consortium name="The Broad Institute Genomics Platform"/>
            <person name="Neafsey D.E."/>
            <person name="Walton C."/>
            <person name="Walker B."/>
            <person name="Young S.K."/>
            <person name="Zeng Q."/>
            <person name="Gargeya S."/>
            <person name="Fitzgerald M."/>
            <person name="Haas B."/>
            <person name="Abouelleil A."/>
            <person name="Allen A.W."/>
            <person name="Alvarado L."/>
            <person name="Arachchi H.M."/>
            <person name="Berlin A.M."/>
            <person name="Chapman S.B."/>
            <person name="Gainer-Dewar J."/>
            <person name="Goldberg J."/>
            <person name="Griggs A."/>
            <person name="Gujja S."/>
            <person name="Hansen M."/>
            <person name="Howarth C."/>
            <person name="Imamovic A."/>
            <person name="Ireland A."/>
            <person name="Larimer J."/>
            <person name="McCowan C."/>
            <person name="Murphy C."/>
            <person name="Pearson M."/>
            <person name="Poon T.W."/>
            <person name="Priest M."/>
            <person name="Roberts A."/>
            <person name="Saif S."/>
            <person name="Shea T."/>
            <person name="Sisk P."/>
            <person name="Sykes S."/>
            <person name="Wortman J."/>
            <person name="Nusbaum C."/>
            <person name="Birren B."/>
        </authorList>
    </citation>
    <scope>NUCLEOTIDE SEQUENCE [LARGE SCALE GENOMIC DNA]</scope>
    <source>
        <strain evidence="8">WRAIR2</strain>
    </source>
</reference>
<dbReference type="EnsemblMetazoa" id="ADIR005222-RA">
    <property type="protein sequence ID" value="ADIR005222-PA"/>
    <property type="gene ID" value="ADIR005222"/>
</dbReference>
<evidence type="ECO:0000313" key="8">
    <source>
        <dbReference type="Proteomes" id="UP000075884"/>
    </source>
</evidence>
<dbReference type="InterPro" id="IPR052035">
    <property type="entry name" value="ZnF_BED_domain_contain"/>
</dbReference>
<dbReference type="GO" id="GO:0008270">
    <property type="term" value="F:zinc ion binding"/>
    <property type="evidence" value="ECO:0007669"/>
    <property type="project" value="UniProtKB-KW"/>
</dbReference>
<keyword evidence="4" id="KW-0862">Zinc</keyword>
<dbReference type="GO" id="GO:0005634">
    <property type="term" value="C:nucleus"/>
    <property type="evidence" value="ECO:0007669"/>
    <property type="project" value="UniProtKB-SubCell"/>
</dbReference>
<dbReference type="InterPro" id="IPR012337">
    <property type="entry name" value="RNaseH-like_sf"/>
</dbReference>
<dbReference type="Pfam" id="PF05699">
    <property type="entry name" value="Dimer_Tnp_hAT"/>
    <property type="match status" value="1"/>
</dbReference>
<name>A0A182NC58_9DIPT</name>
<evidence type="ECO:0000256" key="4">
    <source>
        <dbReference type="ARBA" id="ARBA00022833"/>
    </source>
</evidence>
<organism evidence="7 8">
    <name type="scientific">Anopheles dirus</name>
    <dbReference type="NCBI Taxonomy" id="7168"/>
    <lineage>
        <taxon>Eukaryota</taxon>
        <taxon>Metazoa</taxon>
        <taxon>Ecdysozoa</taxon>
        <taxon>Arthropoda</taxon>
        <taxon>Hexapoda</taxon>
        <taxon>Insecta</taxon>
        <taxon>Pterygota</taxon>
        <taxon>Neoptera</taxon>
        <taxon>Endopterygota</taxon>
        <taxon>Diptera</taxon>
        <taxon>Nematocera</taxon>
        <taxon>Culicoidea</taxon>
        <taxon>Culicidae</taxon>
        <taxon>Anophelinae</taxon>
        <taxon>Anopheles</taxon>
    </lineage>
</organism>
<keyword evidence="3" id="KW-0863">Zinc-finger</keyword>
<keyword evidence="2" id="KW-0479">Metal-binding</keyword>
<dbReference type="STRING" id="7168.A0A182NC58"/>
<evidence type="ECO:0000256" key="3">
    <source>
        <dbReference type="ARBA" id="ARBA00022771"/>
    </source>
</evidence>
<dbReference type="AlphaFoldDB" id="A0A182NC58"/>
<evidence type="ECO:0000256" key="2">
    <source>
        <dbReference type="ARBA" id="ARBA00022723"/>
    </source>
</evidence>
<proteinExistence type="predicted"/>
<dbReference type="InterPro" id="IPR008906">
    <property type="entry name" value="HATC_C_dom"/>
</dbReference>
<sequence length="239" mass="28006">MKYPPLKLIQDCQTRWNSTFQMVDRMIKNRIPVISCFAAEGFNLKLHEREWVVMDQAVNILRLFDKVTTEIVAEKSISLSKMGVLIRSLKKDGFLGNEVIFEETYEKIVCKIMPTTHETESNENEGIDESSDDEIWECLKQCHRECERTTPRANAASELDKYVSEKNLPVKENPLLWWQQRKNIYPNLFELVIKYLNVPATSVPCERIFSKAGQILTERRNRLASKKLKEILFIQNNYE</sequence>
<evidence type="ECO:0000313" key="7">
    <source>
        <dbReference type="EnsemblMetazoa" id="ADIR005222-PA"/>
    </source>
</evidence>
<dbReference type="PANTHER" id="PTHR46481:SF10">
    <property type="entry name" value="ZINC FINGER BED DOMAIN-CONTAINING PROTEIN 39"/>
    <property type="match status" value="1"/>
</dbReference>
<evidence type="ECO:0000256" key="5">
    <source>
        <dbReference type="ARBA" id="ARBA00023242"/>
    </source>
</evidence>
<accession>A0A182NC58</accession>
<dbReference type="GO" id="GO:0046983">
    <property type="term" value="F:protein dimerization activity"/>
    <property type="evidence" value="ECO:0007669"/>
    <property type="project" value="InterPro"/>
</dbReference>
<reference evidence="7" key="2">
    <citation type="submission" date="2020-05" db="UniProtKB">
        <authorList>
            <consortium name="EnsemblMetazoa"/>
        </authorList>
    </citation>
    <scope>IDENTIFICATION</scope>
    <source>
        <strain evidence="7">WRAIR2</strain>
    </source>
</reference>
<evidence type="ECO:0000256" key="1">
    <source>
        <dbReference type="ARBA" id="ARBA00004123"/>
    </source>
</evidence>
<keyword evidence="8" id="KW-1185">Reference proteome</keyword>
<protein>
    <recommendedName>
        <fullName evidence="6">HAT C-terminal dimerisation domain-containing protein</fullName>
    </recommendedName>
</protein>
<dbReference type="VEuPathDB" id="VectorBase:ADIR005222"/>
<dbReference type="Proteomes" id="UP000075884">
    <property type="component" value="Unassembled WGS sequence"/>
</dbReference>
<feature type="domain" description="HAT C-terminal dimerisation" evidence="6">
    <location>
        <begin position="158"/>
        <end position="237"/>
    </location>
</feature>
<dbReference type="PANTHER" id="PTHR46481">
    <property type="entry name" value="ZINC FINGER BED DOMAIN-CONTAINING PROTEIN 4"/>
    <property type="match status" value="1"/>
</dbReference>
<comment type="subcellular location">
    <subcellularLocation>
        <location evidence="1">Nucleus</location>
    </subcellularLocation>
</comment>
<dbReference type="SUPFAM" id="SSF53098">
    <property type="entry name" value="Ribonuclease H-like"/>
    <property type="match status" value="1"/>
</dbReference>
<keyword evidence="5" id="KW-0539">Nucleus</keyword>
<evidence type="ECO:0000259" key="6">
    <source>
        <dbReference type="Pfam" id="PF05699"/>
    </source>
</evidence>